<dbReference type="AlphaFoldDB" id="A0A9P0FUZ0"/>
<dbReference type="OrthoDB" id="7268531at2759"/>
<proteinExistence type="predicted"/>
<protein>
    <submittedName>
        <fullName evidence="1">Uncharacterized protein</fullName>
    </submittedName>
</protein>
<evidence type="ECO:0000313" key="2">
    <source>
        <dbReference type="Proteomes" id="UP001154114"/>
    </source>
</evidence>
<name>A0A9P0FUZ0_CHRIL</name>
<accession>A0A9P0FUZ0</accession>
<dbReference type="EMBL" id="LR824031">
    <property type="protein sequence ID" value="CAH0599485.1"/>
    <property type="molecule type" value="Genomic_DNA"/>
</dbReference>
<organism evidence="1 2">
    <name type="scientific">Chrysodeixis includens</name>
    <name type="common">Soybean looper</name>
    <name type="synonym">Pseudoplusia includens</name>
    <dbReference type="NCBI Taxonomy" id="689277"/>
    <lineage>
        <taxon>Eukaryota</taxon>
        <taxon>Metazoa</taxon>
        <taxon>Ecdysozoa</taxon>
        <taxon>Arthropoda</taxon>
        <taxon>Hexapoda</taxon>
        <taxon>Insecta</taxon>
        <taxon>Pterygota</taxon>
        <taxon>Neoptera</taxon>
        <taxon>Endopterygota</taxon>
        <taxon>Lepidoptera</taxon>
        <taxon>Glossata</taxon>
        <taxon>Ditrysia</taxon>
        <taxon>Noctuoidea</taxon>
        <taxon>Noctuidae</taxon>
        <taxon>Plusiinae</taxon>
        <taxon>Chrysodeixis</taxon>
    </lineage>
</organism>
<gene>
    <name evidence="1" type="ORF">CINC_LOCUS8776</name>
</gene>
<reference evidence="1" key="1">
    <citation type="submission" date="2021-12" db="EMBL/GenBank/DDBJ databases">
        <authorList>
            <person name="King R."/>
        </authorList>
    </citation>
    <scope>NUCLEOTIDE SEQUENCE</scope>
</reference>
<dbReference type="Proteomes" id="UP001154114">
    <property type="component" value="Chromosome 28"/>
</dbReference>
<sequence length="466" mass="54418">MAASDEMDRLKISWGAANLVPPARPASKVIDLIVDDDEMSNDTDIVEYVDSVDEDEEQTTESRPIMYLLRCLIRNKQNTVMTNAQIIDILDKEFSINVHEIHELEVDIYIKIIKKYLKDWPQWEELERISTKLSKTNDSEAIAKVLDHKYKNMKEFLGVMLEAAKPLASQAVKSVTVAPESSKPDDNPENDVIMEIQCTRQQLNHLFFRKPRLDLNNTVFNMSPEHPTQISLRSLSFHVIFSYLPLKISVNAPGLSLTRELLYNLKHVLVNKARVHNSPPPNVFLNTGLQVRTRSKGVYCNKNYLLNTINEILEKCKNKKEDLFFEAVVVIFDTIIRDLKSLPKMVVTQAPYRRYMNKYKYVRHLFVENTKSKDDRYDLQLEETLAPMYQFQLKKMPENSAEKPQRSWFKVECTICAVKFTVSNFQEEVVSHYTNCHQNDPDWQCMNCKKIFSVEYLSKFRFRHQC</sequence>
<evidence type="ECO:0000313" key="1">
    <source>
        <dbReference type="EMBL" id="CAH0599485.1"/>
    </source>
</evidence>
<keyword evidence="2" id="KW-1185">Reference proteome</keyword>